<keyword evidence="4" id="KW-0285">Flavoprotein</keyword>
<evidence type="ECO:0000256" key="4">
    <source>
        <dbReference type="RuleBase" id="RU362067"/>
    </source>
</evidence>
<dbReference type="InterPro" id="IPR002937">
    <property type="entry name" value="Amino_oxidase"/>
</dbReference>
<dbReference type="SUPFAM" id="SSF51905">
    <property type="entry name" value="FAD/NAD(P)-binding domain"/>
    <property type="match status" value="1"/>
</dbReference>
<dbReference type="STRING" id="870435.A0A0C3NPM8"/>
<dbReference type="Proteomes" id="UP000054217">
    <property type="component" value="Unassembled WGS sequence"/>
</dbReference>
<dbReference type="GO" id="GO:0006598">
    <property type="term" value="P:polyamine catabolic process"/>
    <property type="evidence" value="ECO:0007669"/>
    <property type="project" value="TreeGrafter"/>
</dbReference>
<reference evidence="8" key="2">
    <citation type="submission" date="2015-01" db="EMBL/GenBank/DDBJ databases">
        <title>Evolutionary Origins and Diversification of the Mycorrhizal Mutualists.</title>
        <authorList>
            <consortium name="DOE Joint Genome Institute"/>
            <consortium name="Mycorrhizal Genomics Consortium"/>
            <person name="Kohler A."/>
            <person name="Kuo A."/>
            <person name="Nagy L.G."/>
            <person name="Floudas D."/>
            <person name="Copeland A."/>
            <person name="Barry K.W."/>
            <person name="Cichocki N."/>
            <person name="Veneault-Fourrey C."/>
            <person name="LaButti K."/>
            <person name="Lindquist E.A."/>
            <person name="Lipzen A."/>
            <person name="Lundell T."/>
            <person name="Morin E."/>
            <person name="Murat C."/>
            <person name="Riley R."/>
            <person name="Ohm R."/>
            <person name="Sun H."/>
            <person name="Tunlid A."/>
            <person name="Henrissat B."/>
            <person name="Grigoriev I.V."/>
            <person name="Hibbett D.S."/>
            <person name="Martin F."/>
        </authorList>
    </citation>
    <scope>NUCLEOTIDE SEQUENCE [LARGE SCALE GENOMIC DNA]</scope>
    <source>
        <strain evidence="8">Marx 270</strain>
    </source>
</reference>
<feature type="chain" id="PRO_5002176442" description="Amine oxidase" evidence="5">
    <location>
        <begin position="22"/>
        <end position="501"/>
    </location>
</feature>
<reference evidence="7 8" key="1">
    <citation type="submission" date="2014-04" db="EMBL/GenBank/DDBJ databases">
        <authorList>
            <consortium name="DOE Joint Genome Institute"/>
            <person name="Kuo A."/>
            <person name="Kohler A."/>
            <person name="Costa M.D."/>
            <person name="Nagy L.G."/>
            <person name="Floudas D."/>
            <person name="Copeland A."/>
            <person name="Barry K.W."/>
            <person name="Cichocki N."/>
            <person name="Veneault-Fourrey C."/>
            <person name="LaButti K."/>
            <person name="Lindquist E.A."/>
            <person name="Lipzen A."/>
            <person name="Lundell T."/>
            <person name="Morin E."/>
            <person name="Murat C."/>
            <person name="Sun H."/>
            <person name="Tunlid A."/>
            <person name="Henrissat B."/>
            <person name="Grigoriev I.V."/>
            <person name="Hibbett D.S."/>
            <person name="Martin F."/>
            <person name="Nordberg H.P."/>
            <person name="Cantor M.N."/>
            <person name="Hua S.X."/>
        </authorList>
    </citation>
    <scope>NUCLEOTIDE SEQUENCE [LARGE SCALE GENOMIC DNA]</scope>
    <source>
        <strain evidence="7 8">Marx 270</strain>
    </source>
</reference>
<sequence length="501" mass="55165">MTWFRLSIATVLLSLLSSVVAKDANATKCLADLKPDGAPPNNTKVLILGGGMAGVIAARTLHERGIDDFVIVEAKHEFGGRMAKQTFGVNGSEYVIEKGANWIHGTQTDDGPANPVWLLAEKHNLSMVASNLSTDITFFDYNGPNNYSATFEASLAAVESARALAGQRWQENKTDLDLRSAYKYLGVAPKTPQEEACEYYQIDYVYAQDASQTSTLAAALSYNNTYNPEAGGYSDVDMLSVDQRGIACIVQAEAATFLNTSQVLFNQTVKTIQYNQNGVTVQTTDGYSLTADHALVTFSAGVLQNTDVVFEPALPDWKREAISSIEMSVYTKIFLQFKEKFWFDTGIGLYADQQKGRYPVWESLDHPCLFPGSGIIFVTVTGDYANYLEQLNKNITQVQLEVMEVLRRMYPGAPDPVDIWLPIWGRAPLFRGSYSSWGAPFVPEYSYNLSAPVNGHLWFAGEATSSKYFGFMHGAYLEGQKAATNIATCIKNPQRCPPTTT</sequence>
<organism evidence="7 8">
    <name type="scientific">Pisolithus tinctorius Marx 270</name>
    <dbReference type="NCBI Taxonomy" id="870435"/>
    <lineage>
        <taxon>Eukaryota</taxon>
        <taxon>Fungi</taxon>
        <taxon>Dikarya</taxon>
        <taxon>Basidiomycota</taxon>
        <taxon>Agaricomycotina</taxon>
        <taxon>Agaricomycetes</taxon>
        <taxon>Agaricomycetidae</taxon>
        <taxon>Boletales</taxon>
        <taxon>Sclerodermatineae</taxon>
        <taxon>Pisolithaceae</taxon>
        <taxon>Pisolithus</taxon>
    </lineage>
</organism>
<keyword evidence="8" id="KW-1185">Reference proteome</keyword>
<dbReference type="PANTHER" id="PTHR10742:SF313">
    <property type="entry name" value="AMINE OXIDASE"/>
    <property type="match status" value="1"/>
</dbReference>
<dbReference type="InterPro" id="IPR050281">
    <property type="entry name" value="Flavin_monoamine_oxidase"/>
</dbReference>
<dbReference type="Pfam" id="PF01593">
    <property type="entry name" value="Amino_oxidase"/>
    <property type="match status" value="1"/>
</dbReference>
<gene>
    <name evidence="7" type="ORF">M404DRAFT_897843</name>
</gene>
<accession>A0A0C3NPM8</accession>
<dbReference type="SUPFAM" id="SSF54373">
    <property type="entry name" value="FAD-linked reductases, C-terminal domain"/>
    <property type="match status" value="1"/>
</dbReference>
<dbReference type="GO" id="GO:0016491">
    <property type="term" value="F:oxidoreductase activity"/>
    <property type="evidence" value="ECO:0007669"/>
    <property type="project" value="UniProtKB-KW"/>
</dbReference>
<dbReference type="PANTHER" id="PTHR10742">
    <property type="entry name" value="FLAVIN MONOAMINE OXIDASE"/>
    <property type="match status" value="1"/>
</dbReference>
<evidence type="ECO:0000256" key="3">
    <source>
        <dbReference type="PIRSR" id="PIRSR601613-1"/>
    </source>
</evidence>
<dbReference type="HOGENOM" id="CLU_004498_6_1_1"/>
<feature type="binding site" evidence="3">
    <location>
        <begin position="73"/>
        <end position="74"/>
    </location>
    <ligand>
        <name>FAD</name>
        <dbReference type="ChEBI" id="CHEBI:57692"/>
    </ligand>
</feature>
<keyword evidence="4" id="KW-0274">FAD</keyword>
<evidence type="ECO:0000256" key="1">
    <source>
        <dbReference type="ARBA" id="ARBA00001974"/>
    </source>
</evidence>
<keyword evidence="2 4" id="KW-0560">Oxidoreductase</keyword>
<dbReference type="InterPro" id="IPR036188">
    <property type="entry name" value="FAD/NAD-bd_sf"/>
</dbReference>
<feature type="domain" description="Amine oxidase" evidence="6">
    <location>
        <begin position="52"/>
        <end position="486"/>
    </location>
</feature>
<evidence type="ECO:0000313" key="7">
    <source>
        <dbReference type="EMBL" id="KIN97253.1"/>
    </source>
</evidence>
<evidence type="ECO:0000259" key="6">
    <source>
        <dbReference type="Pfam" id="PF01593"/>
    </source>
</evidence>
<evidence type="ECO:0000313" key="8">
    <source>
        <dbReference type="Proteomes" id="UP000054217"/>
    </source>
</evidence>
<dbReference type="EC" id="1.4.3.-" evidence="4"/>
<proteinExistence type="inferred from homology"/>
<dbReference type="Gene3D" id="3.90.660.10">
    <property type="match status" value="1"/>
</dbReference>
<dbReference type="Gene3D" id="3.50.50.60">
    <property type="entry name" value="FAD/NAD(P)-binding domain"/>
    <property type="match status" value="1"/>
</dbReference>
<dbReference type="OrthoDB" id="5046242at2759"/>
<dbReference type="EMBL" id="KN832032">
    <property type="protein sequence ID" value="KIN97253.1"/>
    <property type="molecule type" value="Genomic_DNA"/>
</dbReference>
<comment type="similarity">
    <text evidence="4">Belongs to the flavin monoamine oxidase family.</text>
</comment>
<dbReference type="InterPro" id="IPR001613">
    <property type="entry name" value="Flavin_amine_oxidase"/>
</dbReference>
<dbReference type="PRINTS" id="PR00757">
    <property type="entry name" value="AMINEOXDASEF"/>
</dbReference>
<dbReference type="InParanoid" id="A0A0C3NPM8"/>
<dbReference type="AlphaFoldDB" id="A0A0C3NPM8"/>
<evidence type="ECO:0000256" key="2">
    <source>
        <dbReference type="ARBA" id="ARBA00023002"/>
    </source>
</evidence>
<feature type="binding site" evidence="3">
    <location>
        <position position="269"/>
    </location>
    <ligand>
        <name>FAD</name>
        <dbReference type="ChEBI" id="CHEBI:57692"/>
    </ligand>
</feature>
<name>A0A0C3NPM8_PISTI</name>
<comment type="cofactor">
    <cofactor evidence="1 4">
        <name>FAD</name>
        <dbReference type="ChEBI" id="CHEBI:57692"/>
    </cofactor>
</comment>
<keyword evidence="5" id="KW-0732">Signal</keyword>
<evidence type="ECO:0000256" key="5">
    <source>
        <dbReference type="SAM" id="SignalP"/>
    </source>
</evidence>
<protein>
    <recommendedName>
        <fullName evidence="4">Amine oxidase</fullName>
        <ecNumber evidence="4">1.4.3.-</ecNumber>
    </recommendedName>
</protein>
<feature type="signal peptide" evidence="5">
    <location>
        <begin position="1"/>
        <end position="21"/>
    </location>
</feature>